<evidence type="ECO:0000313" key="3">
    <source>
        <dbReference type="Proteomes" id="UP001501747"/>
    </source>
</evidence>
<sequence length="91" mass="9714">MSHGRRTRSTNILLAAALALLTSVSVPSSAQAAVCLGSGTYHLDNESATVIDIGDRDNAVLHFNHAPSRPYGPGRSYPEAVEISRIEVVKR</sequence>
<dbReference type="Proteomes" id="UP001501747">
    <property type="component" value="Unassembled WGS sequence"/>
</dbReference>
<proteinExistence type="predicted"/>
<dbReference type="EMBL" id="BAABAL010000019">
    <property type="protein sequence ID" value="GAA4025700.1"/>
    <property type="molecule type" value="Genomic_DNA"/>
</dbReference>
<evidence type="ECO:0000256" key="1">
    <source>
        <dbReference type="SAM" id="SignalP"/>
    </source>
</evidence>
<gene>
    <name evidence="2" type="ORF">GCM10022247_58060</name>
</gene>
<organism evidence="2 3">
    <name type="scientific">Allokutzneria multivorans</name>
    <dbReference type="NCBI Taxonomy" id="1142134"/>
    <lineage>
        <taxon>Bacteria</taxon>
        <taxon>Bacillati</taxon>
        <taxon>Actinomycetota</taxon>
        <taxon>Actinomycetes</taxon>
        <taxon>Pseudonocardiales</taxon>
        <taxon>Pseudonocardiaceae</taxon>
        <taxon>Allokutzneria</taxon>
    </lineage>
</organism>
<protein>
    <submittedName>
        <fullName evidence="2">Uncharacterized protein</fullName>
    </submittedName>
</protein>
<evidence type="ECO:0000313" key="2">
    <source>
        <dbReference type="EMBL" id="GAA4025700.1"/>
    </source>
</evidence>
<feature type="signal peptide" evidence="1">
    <location>
        <begin position="1"/>
        <end position="32"/>
    </location>
</feature>
<accession>A0ABP7TFX4</accession>
<comment type="caution">
    <text evidence="2">The sequence shown here is derived from an EMBL/GenBank/DDBJ whole genome shotgun (WGS) entry which is preliminary data.</text>
</comment>
<feature type="chain" id="PRO_5047122397" evidence="1">
    <location>
        <begin position="33"/>
        <end position="91"/>
    </location>
</feature>
<keyword evidence="1" id="KW-0732">Signal</keyword>
<dbReference type="RefSeq" id="WP_344881533.1">
    <property type="nucleotide sequence ID" value="NZ_BAABAL010000019.1"/>
</dbReference>
<keyword evidence="3" id="KW-1185">Reference proteome</keyword>
<name>A0ABP7TFX4_9PSEU</name>
<reference evidence="3" key="1">
    <citation type="journal article" date="2019" name="Int. J. Syst. Evol. Microbiol.">
        <title>The Global Catalogue of Microorganisms (GCM) 10K type strain sequencing project: providing services to taxonomists for standard genome sequencing and annotation.</title>
        <authorList>
            <consortium name="The Broad Institute Genomics Platform"/>
            <consortium name="The Broad Institute Genome Sequencing Center for Infectious Disease"/>
            <person name="Wu L."/>
            <person name="Ma J."/>
        </authorList>
    </citation>
    <scope>NUCLEOTIDE SEQUENCE [LARGE SCALE GENOMIC DNA]</scope>
    <source>
        <strain evidence="3">JCM 17342</strain>
    </source>
</reference>